<proteinExistence type="inferred from homology"/>
<dbReference type="GO" id="GO:0070475">
    <property type="term" value="P:rRNA base methylation"/>
    <property type="evidence" value="ECO:0007669"/>
    <property type="project" value="TreeGrafter"/>
</dbReference>
<dbReference type="InterPro" id="IPR029063">
    <property type="entry name" value="SAM-dependent_MTases_sf"/>
</dbReference>
<comment type="similarity">
    <text evidence="6">Belongs to the methyltransferase superfamily. METTL16/RlmF family.</text>
</comment>
<comment type="subcellular location">
    <subcellularLocation>
        <location evidence="6">Cytoplasm</location>
    </subcellularLocation>
</comment>
<dbReference type="EMBL" id="FO203512">
    <property type="protein sequence ID" value="CCK75240.1"/>
    <property type="molecule type" value="Genomic_DNA"/>
</dbReference>
<protein>
    <recommendedName>
        <fullName evidence="6">Ribosomal RNA large subunit methyltransferase F</fullName>
        <ecNumber evidence="6">2.1.1.181</ecNumber>
    </recommendedName>
    <alternativeName>
        <fullName evidence="6">23S rRNA mA1618 methyltransferase</fullName>
    </alternativeName>
    <alternativeName>
        <fullName evidence="6">rRNA adenine N-6-methyltransferase</fullName>
    </alternativeName>
</protein>
<evidence type="ECO:0000313" key="8">
    <source>
        <dbReference type="Proteomes" id="UP000032749"/>
    </source>
</evidence>
<sequence length="330" mass="36909">MKNSPSKLHPRNPHQGRYDLNVLTAVCPELKSHLKLNPKGEQTVDFSNEDAVRLLNQALLAQHYQVQHWNIPSGYLCPPIPGRADYIHYAADLLTGKKTNAKVLDIGTGANCIYPIIGSRSYGWKFVASDIDPVAVSAATLIVDSNTLLKNKIKVLQQKNQKSIFSGIIGPHDLFDLTLCNPPFHASLAEANAVTERKTHNLNRHKVKYTGKQVVVEQAVDTRADKNLDKSQGRNFGGQKAELWCEGGELAFLKRMINESQNFSEQVMWFTSLISKSDNVKPLKKLLNQMGAKHVKVVSMSQGQKVSRLIAWSFLSSEQQADWNKQRLQS</sequence>
<accession>R4YL90</accession>
<comment type="catalytic activity">
    <reaction evidence="6">
        <text>adenosine(1618) in 23S rRNA + S-adenosyl-L-methionine = N(6)-methyladenosine(1618) in 23S rRNA + S-adenosyl-L-homocysteine + H(+)</text>
        <dbReference type="Rhea" id="RHEA:16497"/>
        <dbReference type="Rhea" id="RHEA-COMP:10229"/>
        <dbReference type="Rhea" id="RHEA-COMP:10231"/>
        <dbReference type="ChEBI" id="CHEBI:15378"/>
        <dbReference type="ChEBI" id="CHEBI:57856"/>
        <dbReference type="ChEBI" id="CHEBI:59789"/>
        <dbReference type="ChEBI" id="CHEBI:74411"/>
        <dbReference type="ChEBI" id="CHEBI:74449"/>
        <dbReference type="EC" id="2.1.1.181"/>
    </reaction>
</comment>
<dbReference type="EC" id="2.1.1.181" evidence="6"/>
<evidence type="ECO:0000256" key="6">
    <source>
        <dbReference type="HAMAP-Rule" id="MF_01848"/>
    </source>
</evidence>
<dbReference type="CDD" id="cd02440">
    <property type="entry name" value="AdoMet_MTases"/>
    <property type="match status" value="1"/>
</dbReference>
<dbReference type="Proteomes" id="UP000032749">
    <property type="component" value="Chromosome"/>
</dbReference>
<evidence type="ECO:0000313" key="7">
    <source>
        <dbReference type="EMBL" id="CCK75240.1"/>
    </source>
</evidence>
<keyword evidence="3 6" id="KW-0489">Methyltransferase</keyword>
<dbReference type="Gene3D" id="3.40.50.150">
    <property type="entry name" value="Vaccinia Virus protein VP39"/>
    <property type="match status" value="1"/>
</dbReference>
<keyword evidence="2 6" id="KW-0698">rRNA processing</keyword>
<keyword evidence="5 6" id="KW-0949">S-adenosyl-L-methionine</keyword>
<dbReference type="PANTHER" id="PTHR13393:SF0">
    <property type="entry name" value="RNA N6-ADENOSINE-METHYLTRANSFERASE METTL16"/>
    <property type="match status" value="1"/>
</dbReference>
<dbReference type="InterPro" id="IPR010286">
    <property type="entry name" value="METTL16/RlmF"/>
</dbReference>
<keyword evidence="8" id="KW-1185">Reference proteome</keyword>
<dbReference type="KEGG" id="oai:OLEAN_C10640"/>
<name>R4YL90_OLEAN</name>
<evidence type="ECO:0000256" key="1">
    <source>
        <dbReference type="ARBA" id="ARBA00022490"/>
    </source>
</evidence>
<organism evidence="7 8">
    <name type="scientific">Oleispira antarctica RB-8</name>
    <dbReference type="NCBI Taxonomy" id="698738"/>
    <lineage>
        <taxon>Bacteria</taxon>
        <taxon>Pseudomonadati</taxon>
        <taxon>Pseudomonadota</taxon>
        <taxon>Gammaproteobacteria</taxon>
        <taxon>Oceanospirillales</taxon>
        <taxon>Oceanospirillaceae</taxon>
        <taxon>Oleispira</taxon>
    </lineage>
</organism>
<dbReference type="SUPFAM" id="SSF53335">
    <property type="entry name" value="S-adenosyl-L-methionine-dependent methyltransferases"/>
    <property type="match status" value="1"/>
</dbReference>
<dbReference type="PIRSF" id="PIRSF029038">
    <property type="entry name" value="Mtase_YbiN_prd"/>
    <property type="match status" value="1"/>
</dbReference>
<evidence type="ECO:0000256" key="3">
    <source>
        <dbReference type="ARBA" id="ARBA00022603"/>
    </source>
</evidence>
<keyword evidence="4 6" id="KW-0808">Transferase</keyword>
<dbReference type="AlphaFoldDB" id="R4YL90"/>
<keyword evidence="1 6" id="KW-0963">Cytoplasm</keyword>
<dbReference type="PANTHER" id="PTHR13393">
    <property type="entry name" value="SAM-DEPENDENT METHYLTRANSFERASE"/>
    <property type="match status" value="1"/>
</dbReference>
<evidence type="ECO:0000256" key="2">
    <source>
        <dbReference type="ARBA" id="ARBA00022552"/>
    </source>
</evidence>
<dbReference type="NCBIfam" id="NF008725">
    <property type="entry name" value="PRK11727.1"/>
    <property type="match status" value="1"/>
</dbReference>
<evidence type="ECO:0000256" key="4">
    <source>
        <dbReference type="ARBA" id="ARBA00022679"/>
    </source>
</evidence>
<dbReference type="Pfam" id="PF05971">
    <property type="entry name" value="Methyltransf_10"/>
    <property type="match status" value="1"/>
</dbReference>
<dbReference type="GO" id="GO:0052907">
    <property type="term" value="F:23S rRNA (adenine(1618)-N(6))-methyltransferase activity"/>
    <property type="evidence" value="ECO:0007669"/>
    <property type="project" value="UniProtKB-EC"/>
</dbReference>
<comment type="function">
    <text evidence="6">Specifically methylates the adenine in position 1618 of 23S rRNA.</text>
</comment>
<dbReference type="GO" id="GO:0005737">
    <property type="term" value="C:cytoplasm"/>
    <property type="evidence" value="ECO:0007669"/>
    <property type="project" value="UniProtKB-SubCell"/>
</dbReference>
<reference evidence="7 8" key="1">
    <citation type="journal article" date="2013" name="Nat. Commun.">
        <title>Genome sequence and functional genomic analysis of the oil-degrading bacterium Oleispira antarctica.</title>
        <authorList>
            <person name="Kube M."/>
            <person name="Chernikova T.N."/>
            <person name="Al-Ramahi Y."/>
            <person name="Beloqui A."/>
            <person name="Lopez-Cortez N."/>
            <person name="Guazzaroni M.E."/>
            <person name="Heipieper H.J."/>
            <person name="Klages S."/>
            <person name="Kotsyurbenko O.R."/>
            <person name="Langer I."/>
            <person name="Nechitaylo T.Y."/>
            <person name="Lunsdorf H."/>
            <person name="Fernandez M."/>
            <person name="Juarez S."/>
            <person name="Ciordia S."/>
            <person name="Singer A."/>
            <person name="Kagan O."/>
            <person name="Egorova O."/>
            <person name="Petit P.A."/>
            <person name="Stogios P."/>
            <person name="Kim Y."/>
            <person name="Tchigvintsev A."/>
            <person name="Flick R."/>
            <person name="Denaro R."/>
            <person name="Genovese M."/>
            <person name="Albar J.P."/>
            <person name="Reva O.N."/>
            <person name="Martinez-Gomariz M."/>
            <person name="Tran H."/>
            <person name="Ferrer M."/>
            <person name="Savchenko A."/>
            <person name="Yakunin A.F."/>
            <person name="Yakimov M.M."/>
            <person name="Golyshina O.V."/>
            <person name="Reinhardt R."/>
            <person name="Golyshin P.N."/>
        </authorList>
    </citation>
    <scope>NUCLEOTIDE SEQUENCE [LARGE SCALE GENOMIC DNA]</scope>
</reference>
<dbReference type="HAMAP" id="MF_01848">
    <property type="entry name" value="23SrRNA_methyltr_F"/>
    <property type="match status" value="1"/>
</dbReference>
<dbReference type="STRING" id="698738.OLEAN_C10640"/>
<evidence type="ECO:0000256" key="5">
    <source>
        <dbReference type="ARBA" id="ARBA00022691"/>
    </source>
</evidence>
<dbReference type="InterPro" id="IPR016909">
    <property type="entry name" value="rRNA_lsu_MeTfrase_F"/>
</dbReference>
<dbReference type="OrthoDB" id="1115728at2"/>
<gene>
    <name evidence="6" type="primary">rlmF</name>
    <name evidence="7" type="ORF">OLEAN_C10640</name>
</gene>
<dbReference type="PATRIC" id="fig|698738.3.peg.1106"/>
<dbReference type="HOGENOM" id="CLU_027534_3_0_6"/>